<dbReference type="NCBIfam" id="TIGR01536">
    <property type="entry name" value="asn_synth_AEB"/>
    <property type="match status" value="1"/>
</dbReference>
<dbReference type="Gene3D" id="3.60.20.10">
    <property type="entry name" value="Glutamine Phosphoribosylpyrophosphate, subunit 1, domain 1"/>
    <property type="match status" value="1"/>
</dbReference>
<dbReference type="Gene3D" id="3.40.50.620">
    <property type="entry name" value="HUPs"/>
    <property type="match status" value="1"/>
</dbReference>
<protein>
    <recommendedName>
        <fullName evidence="3">asparagine synthase (glutamine-hydrolyzing)</fullName>
        <ecNumber evidence="3">6.3.5.4</ecNumber>
    </recommendedName>
</protein>
<evidence type="ECO:0000256" key="2">
    <source>
        <dbReference type="ARBA" id="ARBA00005752"/>
    </source>
</evidence>
<dbReference type="PANTHER" id="PTHR43284">
    <property type="entry name" value="ASPARAGINE SYNTHETASE (GLUTAMINE-HYDROLYZING)"/>
    <property type="match status" value="1"/>
</dbReference>
<dbReference type="PIRSF" id="PIRSF001589">
    <property type="entry name" value="Asn_synthetase_glu-h"/>
    <property type="match status" value="1"/>
</dbReference>
<reference evidence="10" key="1">
    <citation type="journal article" date="2020" name="mSystems">
        <title>Genome- and Community-Level Interaction Insights into Carbon Utilization and Element Cycling Functions of Hydrothermarchaeota in Hydrothermal Sediment.</title>
        <authorList>
            <person name="Zhou Z."/>
            <person name="Liu Y."/>
            <person name="Xu W."/>
            <person name="Pan J."/>
            <person name="Luo Z.H."/>
            <person name="Li M."/>
        </authorList>
    </citation>
    <scope>NUCLEOTIDE SEQUENCE [LARGE SCALE GENOMIC DNA]</scope>
    <source>
        <strain evidence="10">HyVt-233</strain>
    </source>
</reference>
<dbReference type="GO" id="GO:0005524">
    <property type="term" value="F:ATP binding"/>
    <property type="evidence" value="ECO:0007669"/>
    <property type="project" value="UniProtKB-KW"/>
</dbReference>
<keyword evidence="10" id="KW-0436">Ligase</keyword>
<dbReference type="EMBL" id="DRBS01000077">
    <property type="protein sequence ID" value="HDD43630.1"/>
    <property type="molecule type" value="Genomic_DNA"/>
</dbReference>
<evidence type="ECO:0000256" key="5">
    <source>
        <dbReference type="ARBA" id="ARBA00022840"/>
    </source>
</evidence>
<dbReference type="InterPro" id="IPR001962">
    <property type="entry name" value="Asn_synthase"/>
</dbReference>
<name>A0A7C0Y689_DESA2</name>
<dbReference type="EC" id="6.3.5.4" evidence="3"/>
<dbReference type="GO" id="GO:0004066">
    <property type="term" value="F:asparagine synthase (glutamine-hydrolyzing) activity"/>
    <property type="evidence" value="ECO:0007669"/>
    <property type="project" value="UniProtKB-EC"/>
</dbReference>
<dbReference type="GO" id="GO:0006529">
    <property type="term" value="P:asparagine biosynthetic process"/>
    <property type="evidence" value="ECO:0007669"/>
    <property type="project" value="InterPro"/>
</dbReference>
<accession>A0A7C0Y689</accession>
<dbReference type="InterPro" id="IPR017932">
    <property type="entry name" value="GATase_2_dom"/>
</dbReference>
<dbReference type="InterPro" id="IPR006426">
    <property type="entry name" value="Asn_synth_AEB"/>
</dbReference>
<proteinExistence type="inferred from homology"/>
<evidence type="ECO:0000256" key="7">
    <source>
        <dbReference type="ARBA" id="ARBA00048741"/>
    </source>
</evidence>
<keyword evidence="5 8" id="KW-0067">ATP-binding</keyword>
<comment type="similarity">
    <text evidence="2">Belongs to the asparagine synthetase family.</text>
</comment>
<evidence type="ECO:0000256" key="6">
    <source>
        <dbReference type="ARBA" id="ARBA00022962"/>
    </source>
</evidence>
<dbReference type="InterPro" id="IPR051786">
    <property type="entry name" value="ASN_synthetase/amidase"/>
</dbReference>
<keyword evidence="6" id="KW-0315">Glutamine amidotransferase</keyword>
<gene>
    <name evidence="10" type="primary">asnB</name>
    <name evidence="10" type="ORF">ENG63_02035</name>
</gene>
<dbReference type="AlphaFoldDB" id="A0A7C0Y689"/>
<feature type="domain" description="Glutamine amidotransferase type-2" evidence="9">
    <location>
        <begin position="2"/>
        <end position="261"/>
    </location>
</feature>
<comment type="pathway">
    <text evidence="1">Amino-acid biosynthesis; L-asparagine biosynthesis; L-asparagine from L-aspartate (L-Gln route): step 1/1.</text>
</comment>
<dbReference type="PANTHER" id="PTHR43284:SF1">
    <property type="entry name" value="ASPARAGINE SYNTHETASE"/>
    <property type="match status" value="1"/>
</dbReference>
<evidence type="ECO:0000256" key="4">
    <source>
        <dbReference type="ARBA" id="ARBA00022741"/>
    </source>
</evidence>
<feature type="binding site" evidence="8">
    <location>
        <position position="144"/>
    </location>
    <ligand>
        <name>L-glutamine</name>
        <dbReference type="ChEBI" id="CHEBI:58359"/>
    </ligand>
</feature>
<evidence type="ECO:0000256" key="1">
    <source>
        <dbReference type="ARBA" id="ARBA00005187"/>
    </source>
</evidence>
<keyword evidence="4 8" id="KW-0547">Nucleotide-binding</keyword>
<evidence type="ECO:0000256" key="8">
    <source>
        <dbReference type="PIRSR" id="PIRSR001589-2"/>
    </source>
</evidence>
<dbReference type="Pfam" id="PF00733">
    <property type="entry name" value="Asn_synthase"/>
    <property type="match status" value="1"/>
</dbReference>
<dbReference type="SUPFAM" id="SSF56235">
    <property type="entry name" value="N-terminal nucleophile aminohydrolases (Ntn hydrolases)"/>
    <property type="match status" value="1"/>
</dbReference>
<comment type="catalytic activity">
    <reaction evidence="7">
        <text>L-aspartate + L-glutamine + ATP + H2O = L-asparagine + L-glutamate + AMP + diphosphate + H(+)</text>
        <dbReference type="Rhea" id="RHEA:12228"/>
        <dbReference type="ChEBI" id="CHEBI:15377"/>
        <dbReference type="ChEBI" id="CHEBI:15378"/>
        <dbReference type="ChEBI" id="CHEBI:29985"/>
        <dbReference type="ChEBI" id="CHEBI:29991"/>
        <dbReference type="ChEBI" id="CHEBI:30616"/>
        <dbReference type="ChEBI" id="CHEBI:33019"/>
        <dbReference type="ChEBI" id="CHEBI:58048"/>
        <dbReference type="ChEBI" id="CHEBI:58359"/>
        <dbReference type="ChEBI" id="CHEBI:456215"/>
        <dbReference type="EC" id="6.3.5.4"/>
    </reaction>
</comment>
<dbReference type="Proteomes" id="UP000886289">
    <property type="component" value="Unassembled WGS sequence"/>
</dbReference>
<dbReference type="PROSITE" id="PS51278">
    <property type="entry name" value="GATASE_TYPE_2"/>
    <property type="match status" value="1"/>
</dbReference>
<dbReference type="GO" id="GO:0005829">
    <property type="term" value="C:cytosol"/>
    <property type="evidence" value="ECO:0007669"/>
    <property type="project" value="TreeGrafter"/>
</dbReference>
<dbReference type="CDD" id="cd01991">
    <property type="entry name" value="Asn_synthase_B_C"/>
    <property type="match status" value="1"/>
</dbReference>
<dbReference type="Pfam" id="PF13537">
    <property type="entry name" value="GATase_7"/>
    <property type="match status" value="1"/>
</dbReference>
<comment type="caution">
    <text evidence="10">The sequence shown here is derived from an EMBL/GenBank/DDBJ whole genome shotgun (WGS) entry which is preliminary data.</text>
</comment>
<evidence type="ECO:0000313" key="10">
    <source>
        <dbReference type="EMBL" id="HDD43630.1"/>
    </source>
</evidence>
<dbReference type="InterPro" id="IPR033738">
    <property type="entry name" value="AsnB_N"/>
</dbReference>
<dbReference type="InterPro" id="IPR029055">
    <property type="entry name" value="Ntn_hydrolases_N"/>
</dbReference>
<evidence type="ECO:0000259" key="9">
    <source>
        <dbReference type="PROSITE" id="PS51278"/>
    </source>
</evidence>
<dbReference type="CDD" id="cd00712">
    <property type="entry name" value="AsnB"/>
    <property type="match status" value="1"/>
</dbReference>
<sequence>MCGITGAVALNHKSINLAYAKKTVDIIAHRGPDDAGYLFFHTGCRHEKKVSFFLNLADKNFHRLAPLLPRIQDEYVQKELKRHDWDVFLGHRRLAILDLTPAGHQPMSDLSKNVWVVYNGEIYNFQELRKELEKRGYTFSTSTDTEVIIYSYIEWGIECVEKFNGMFAFALYDDFKKKFFLVRDRYGIKPLYYTVIEKDFNRTLVFASEIKAILEYKEYLPKLNYKALLEYFTFQNIFTDKTLWRGIKILPSAHYVEIDLKEKDPRLKITQYWDFSFKDDPSLMKVDKRELVEELDRLFIQAVKRQLVADVEVGAYLSGGIDSGSITAIASQHFPNLKTFSIGYDKYSASGLELAFDERPKAELISYLYKTEHYEMILKAGDMERCMKDLVWHLEDPRVGQSYPNYYVSKLASKFVKVVLAGTGGDELFGGYPWRYYRTIKSSNFEEYIDNYYLYWQRLIPNRHLKAVFYPIWNEVKDVWTRDIFKSVFKYSIKEINTPEEYINHSLYFEAKTFLHGLLLVEDKLSMAFSLEARVPFLDNDLVDFAQKIPVKFKLKNIQKVLRINENEPAKLKKYFEKTNDGKIILRETLKKYVPEEITNQIKQGFSAPDASWFKGESIEYVKKTILNKKALIYDYFDYNSVSELVNEHLEGKVNRRLFIWSLLNFEWWLRLFG</sequence>
<dbReference type="SUPFAM" id="SSF52402">
    <property type="entry name" value="Adenine nucleotide alpha hydrolases-like"/>
    <property type="match status" value="1"/>
</dbReference>
<feature type="binding site" evidence="8">
    <location>
        <position position="342"/>
    </location>
    <ligand>
        <name>ATP</name>
        <dbReference type="ChEBI" id="CHEBI:30616"/>
    </ligand>
</feature>
<organism evidence="10">
    <name type="scientific">Desulfofervidus auxilii</name>
    <dbReference type="NCBI Taxonomy" id="1621989"/>
    <lineage>
        <taxon>Bacteria</taxon>
        <taxon>Pseudomonadati</taxon>
        <taxon>Thermodesulfobacteriota</taxon>
        <taxon>Candidatus Desulfofervidia</taxon>
        <taxon>Candidatus Desulfofervidales</taxon>
        <taxon>Candidatus Desulfofervidaceae</taxon>
        <taxon>Candidatus Desulfofervidus</taxon>
    </lineage>
</organism>
<evidence type="ECO:0000256" key="3">
    <source>
        <dbReference type="ARBA" id="ARBA00012737"/>
    </source>
</evidence>
<dbReference type="InterPro" id="IPR014729">
    <property type="entry name" value="Rossmann-like_a/b/a_fold"/>
</dbReference>